<keyword evidence="3" id="KW-1185">Reference proteome</keyword>
<name>A0ABQ7VCL3_SOLTU</name>
<organism evidence="2 3">
    <name type="scientific">Solanum tuberosum</name>
    <name type="common">Potato</name>
    <dbReference type="NCBI Taxonomy" id="4113"/>
    <lineage>
        <taxon>Eukaryota</taxon>
        <taxon>Viridiplantae</taxon>
        <taxon>Streptophyta</taxon>
        <taxon>Embryophyta</taxon>
        <taxon>Tracheophyta</taxon>
        <taxon>Spermatophyta</taxon>
        <taxon>Magnoliopsida</taxon>
        <taxon>eudicotyledons</taxon>
        <taxon>Gunneridae</taxon>
        <taxon>Pentapetalae</taxon>
        <taxon>asterids</taxon>
        <taxon>lamiids</taxon>
        <taxon>Solanales</taxon>
        <taxon>Solanaceae</taxon>
        <taxon>Solanoideae</taxon>
        <taxon>Solaneae</taxon>
        <taxon>Solanum</taxon>
    </lineage>
</organism>
<dbReference type="Proteomes" id="UP000826656">
    <property type="component" value="Unassembled WGS sequence"/>
</dbReference>
<evidence type="ECO:0000256" key="1">
    <source>
        <dbReference type="SAM" id="MobiDB-lite"/>
    </source>
</evidence>
<feature type="region of interest" description="Disordered" evidence="1">
    <location>
        <begin position="81"/>
        <end position="106"/>
    </location>
</feature>
<evidence type="ECO:0000313" key="3">
    <source>
        <dbReference type="Proteomes" id="UP000826656"/>
    </source>
</evidence>
<protein>
    <submittedName>
        <fullName evidence="2">Uncharacterized protein</fullName>
    </submittedName>
</protein>
<sequence length="118" mass="13410">MVKESLKFLRSSFRKFKKTLDDTSGVVKDCRVRALDVAYEVEHVIISIFFIDKSLSHVIFSLLSVTDNIKLIVKDVTNLHLDDKNRDDPLDAKSSDKPIESTSSSFIEVIVGHEQEEV</sequence>
<comment type="caution">
    <text evidence="2">The sequence shown here is derived from an EMBL/GenBank/DDBJ whole genome shotgun (WGS) entry which is preliminary data.</text>
</comment>
<proteinExistence type="predicted"/>
<accession>A0ABQ7VCL3</accession>
<gene>
    <name evidence="2" type="ORF">KY290_017224</name>
</gene>
<feature type="compositionally biased region" description="Basic and acidic residues" evidence="1">
    <location>
        <begin position="81"/>
        <end position="99"/>
    </location>
</feature>
<evidence type="ECO:0000313" key="2">
    <source>
        <dbReference type="EMBL" id="KAH0761151.1"/>
    </source>
</evidence>
<dbReference type="EMBL" id="JAIVGD010000013">
    <property type="protein sequence ID" value="KAH0761151.1"/>
    <property type="molecule type" value="Genomic_DNA"/>
</dbReference>
<reference evidence="2 3" key="1">
    <citation type="journal article" date="2021" name="bioRxiv">
        <title>Chromosome-scale and haplotype-resolved genome assembly of a tetraploid potato cultivar.</title>
        <authorList>
            <person name="Sun H."/>
            <person name="Jiao W.-B."/>
            <person name="Krause K."/>
            <person name="Campoy J.A."/>
            <person name="Goel M."/>
            <person name="Folz-Donahue K."/>
            <person name="Kukat C."/>
            <person name="Huettel B."/>
            <person name="Schneeberger K."/>
        </authorList>
    </citation>
    <scope>NUCLEOTIDE SEQUENCE [LARGE SCALE GENOMIC DNA]</scope>
    <source>
        <strain evidence="2">SolTubOtavaFocal</strain>
        <tissue evidence="2">Leaves</tissue>
    </source>
</reference>